<evidence type="ECO:0000256" key="3">
    <source>
        <dbReference type="ARBA" id="ARBA00022989"/>
    </source>
</evidence>
<feature type="domain" description="Rhodopsin" evidence="8">
    <location>
        <begin position="23"/>
        <end position="262"/>
    </location>
</feature>
<dbReference type="Proteomes" id="UP000030651">
    <property type="component" value="Unassembled WGS sequence"/>
</dbReference>
<evidence type="ECO:0000313" key="10">
    <source>
        <dbReference type="Proteomes" id="UP000030651"/>
    </source>
</evidence>
<dbReference type="Pfam" id="PF20684">
    <property type="entry name" value="Fung_rhodopsin"/>
    <property type="match status" value="1"/>
</dbReference>
<gene>
    <name evidence="9" type="ORF">PFICI_03398</name>
</gene>
<proteinExistence type="inferred from homology"/>
<feature type="transmembrane region" description="Helical" evidence="7">
    <location>
        <begin position="92"/>
        <end position="113"/>
    </location>
</feature>
<evidence type="ECO:0000256" key="4">
    <source>
        <dbReference type="ARBA" id="ARBA00023136"/>
    </source>
</evidence>
<feature type="transmembrane region" description="Helical" evidence="7">
    <location>
        <begin position="172"/>
        <end position="195"/>
    </location>
</feature>
<feature type="region of interest" description="Disordered" evidence="6">
    <location>
        <begin position="283"/>
        <end position="331"/>
    </location>
</feature>
<accession>W3XH08</accession>
<name>W3XH08_PESFW</name>
<comment type="similarity">
    <text evidence="5">Belongs to the SAT4 family.</text>
</comment>
<dbReference type="OrthoDB" id="4329349at2759"/>
<reference evidence="10" key="1">
    <citation type="journal article" date="2015" name="BMC Genomics">
        <title>Genomic and transcriptomic analysis of the endophytic fungus Pestalotiopsis fici reveals its lifestyle and high potential for synthesis of natural products.</title>
        <authorList>
            <person name="Wang X."/>
            <person name="Zhang X."/>
            <person name="Liu L."/>
            <person name="Xiang M."/>
            <person name="Wang W."/>
            <person name="Sun X."/>
            <person name="Che Y."/>
            <person name="Guo L."/>
            <person name="Liu G."/>
            <person name="Guo L."/>
            <person name="Wang C."/>
            <person name="Yin W.B."/>
            <person name="Stadler M."/>
            <person name="Zhang X."/>
            <person name="Liu X."/>
        </authorList>
    </citation>
    <scope>NUCLEOTIDE SEQUENCE [LARGE SCALE GENOMIC DNA]</scope>
    <source>
        <strain evidence="10">W106-1 / CGMCC3.15140</strain>
    </source>
</reference>
<evidence type="ECO:0000256" key="6">
    <source>
        <dbReference type="SAM" id="MobiDB-lite"/>
    </source>
</evidence>
<feature type="transmembrane region" description="Helical" evidence="7">
    <location>
        <begin position="207"/>
        <end position="227"/>
    </location>
</feature>
<dbReference type="OMA" id="NWQVYPY"/>
<keyword evidence="3 7" id="KW-1133">Transmembrane helix</keyword>
<comment type="subcellular location">
    <subcellularLocation>
        <location evidence="1">Membrane</location>
        <topology evidence="1">Multi-pass membrane protein</topology>
    </subcellularLocation>
</comment>
<dbReference type="KEGG" id="pfy:PFICI_03398"/>
<evidence type="ECO:0000313" key="9">
    <source>
        <dbReference type="EMBL" id="ETS85373.1"/>
    </source>
</evidence>
<keyword evidence="4 7" id="KW-0472">Membrane</keyword>
<sequence length="387" mass="43534">MYNPYTTEAWIEYAISLLIIIIRIGYRCSVVGWDWAGDDYIAAFAVPLWTGVLCMLQMISEYGSITGMTDAKALTLTDDEIKRIEIGSKCLLAGWCLYVTMIFCMKGCMLFVYQRLTFQLEQQRLVKIASVMTVLAYIATIMVCLTRCMPFHKNWQVYPYPGDACALNVPNYLALIVTNVTTDLVILYIPMPLLWAVKMPLRRKVLCGFWLSLGFFIIIAALLRCILCLSDPTSISLGTIWSIRETFVAILAVNIPVLKPLIFWVTTFLDDLLSSQRSKRDRSKVTPYNLGSGVSGLPLGPMDRRSERRSNVLKSRNGNGWTTVGGGGSEERIVDDNHLPVLVPHESHDKETSINSSEQDRKTADDGQIWVVNTFSISDNKDKSLKP</sequence>
<keyword evidence="2 7" id="KW-0812">Transmembrane</keyword>
<dbReference type="RefSeq" id="XP_007830170.1">
    <property type="nucleotide sequence ID" value="XM_007831979.1"/>
</dbReference>
<dbReference type="InterPro" id="IPR049326">
    <property type="entry name" value="Rhodopsin_dom_fungi"/>
</dbReference>
<dbReference type="GO" id="GO:0016020">
    <property type="term" value="C:membrane"/>
    <property type="evidence" value="ECO:0007669"/>
    <property type="project" value="UniProtKB-SubCell"/>
</dbReference>
<dbReference type="AlphaFoldDB" id="W3XH08"/>
<evidence type="ECO:0000256" key="2">
    <source>
        <dbReference type="ARBA" id="ARBA00022692"/>
    </source>
</evidence>
<feature type="transmembrane region" description="Helical" evidence="7">
    <location>
        <begin position="247"/>
        <end position="269"/>
    </location>
</feature>
<protein>
    <recommendedName>
        <fullName evidence="8">Rhodopsin domain-containing protein</fullName>
    </recommendedName>
</protein>
<dbReference type="GeneID" id="19268411"/>
<dbReference type="PANTHER" id="PTHR33048:SF2">
    <property type="entry name" value="SRPK"/>
    <property type="match status" value="1"/>
</dbReference>
<feature type="compositionally biased region" description="Low complexity" evidence="6">
    <location>
        <begin position="290"/>
        <end position="301"/>
    </location>
</feature>
<feature type="transmembrane region" description="Helical" evidence="7">
    <location>
        <begin position="13"/>
        <end position="33"/>
    </location>
</feature>
<dbReference type="EMBL" id="KI912110">
    <property type="protein sequence ID" value="ETS85373.1"/>
    <property type="molecule type" value="Genomic_DNA"/>
</dbReference>
<evidence type="ECO:0000256" key="7">
    <source>
        <dbReference type="SAM" id="Phobius"/>
    </source>
</evidence>
<dbReference type="InParanoid" id="W3XH08"/>
<dbReference type="eggNOG" id="ENOG502SH4E">
    <property type="taxonomic scope" value="Eukaryota"/>
</dbReference>
<feature type="region of interest" description="Disordered" evidence="6">
    <location>
        <begin position="345"/>
        <end position="368"/>
    </location>
</feature>
<dbReference type="InterPro" id="IPR052337">
    <property type="entry name" value="SAT4-like"/>
</dbReference>
<feature type="compositionally biased region" description="Basic and acidic residues" evidence="6">
    <location>
        <begin position="345"/>
        <end position="365"/>
    </location>
</feature>
<dbReference type="PANTHER" id="PTHR33048">
    <property type="entry name" value="PTH11-LIKE INTEGRAL MEMBRANE PROTEIN (AFU_ORTHOLOGUE AFUA_5G11245)"/>
    <property type="match status" value="1"/>
</dbReference>
<evidence type="ECO:0000259" key="8">
    <source>
        <dbReference type="Pfam" id="PF20684"/>
    </source>
</evidence>
<keyword evidence="10" id="KW-1185">Reference proteome</keyword>
<evidence type="ECO:0000256" key="1">
    <source>
        <dbReference type="ARBA" id="ARBA00004141"/>
    </source>
</evidence>
<evidence type="ECO:0000256" key="5">
    <source>
        <dbReference type="ARBA" id="ARBA00038359"/>
    </source>
</evidence>
<dbReference type="HOGENOM" id="CLU_019101_0_0_1"/>
<organism evidence="9 10">
    <name type="scientific">Pestalotiopsis fici (strain W106-1 / CGMCC3.15140)</name>
    <dbReference type="NCBI Taxonomy" id="1229662"/>
    <lineage>
        <taxon>Eukaryota</taxon>
        <taxon>Fungi</taxon>
        <taxon>Dikarya</taxon>
        <taxon>Ascomycota</taxon>
        <taxon>Pezizomycotina</taxon>
        <taxon>Sordariomycetes</taxon>
        <taxon>Xylariomycetidae</taxon>
        <taxon>Amphisphaeriales</taxon>
        <taxon>Sporocadaceae</taxon>
        <taxon>Pestalotiopsis</taxon>
    </lineage>
</organism>
<feature type="transmembrane region" description="Helical" evidence="7">
    <location>
        <begin position="125"/>
        <end position="152"/>
    </location>
</feature>
<feature type="transmembrane region" description="Helical" evidence="7">
    <location>
        <begin position="40"/>
        <end position="59"/>
    </location>
</feature>